<feature type="compositionally biased region" description="Acidic residues" evidence="1">
    <location>
        <begin position="180"/>
        <end position="195"/>
    </location>
</feature>
<reference evidence="2 3" key="1">
    <citation type="submission" date="2016-11" db="EMBL/GenBank/DDBJ databases">
        <authorList>
            <person name="Jaros S."/>
            <person name="Januszkiewicz K."/>
            <person name="Wedrychowicz H."/>
        </authorList>
    </citation>
    <scope>NUCLEOTIDE SEQUENCE [LARGE SCALE GENOMIC DNA]</scope>
    <source>
        <strain evidence="2 3">DSM 29431</strain>
    </source>
</reference>
<accession>A0A1M5P1L0</accession>
<feature type="region of interest" description="Disordered" evidence="1">
    <location>
        <begin position="158"/>
        <end position="238"/>
    </location>
</feature>
<dbReference type="EMBL" id="FQXC01000001">
    <property type="protein sequence ID" value="SHG95690.1"/>
    <property type="molecule type" value="Genomic_DNA"/>
</dbReference>
<evidence type="ECO:0000313" key="3">
    <source>
        <dbReference type="Proteomes" id="UP000184221"/>
    </source>
</evidence>
<feature type="compositionally biased region" description="Acidic residues" evidence="1">
    <location>
        <begin position="129"/>
        <end position="138"/>
    </location>
</feature>
<protein>
    <recommendedName>
        <fullName evidence="4">Cell pole-organizing protein PopZ</fullName>
    </recommendedName>
</protein>
<dbReference type="AlphaFoldDB" id="A0A1M5P1L0"/>
<proteinExistence type="predicted"/>
<feature type="region of interest" description="Disordered" evidence="1">
    <location>
        <begin position="253"/>
        <end position="324"/>
    </location>
</feature>
<evidence type="ECO:0008006" key="4">
    <source>
        <dbReference type="Google" id="ProtNLM"/>
    </source>
</evidence>
<dbReference type="OrthoDB" id="7875768at2"/>
<evidence type="ECO:0000256" key="1">
    <source>
        <dbReference type="SAM" id="MobiDB-lite"/>
    </source>
</evidence>
<feature type="region of interest" description="Disordered" evidence="1">
    <location>
        <begin position="24"/>
        <end position="91"/>
    </location>
</feature>
<feature type="region of interest" description="Disordered" evidence="1">
    <location>
        <begin position="109"/>
        <end position="138"/>
    </location>
</feature>
<keyword evidence="3" id="KW-1185">Reference proteome</keyword>
<feature type="compositionally biased region" description="Acidic residues" evidence="1">
    <location>
        <begin position="203"/>
        <end position="220"/>
    </location>
</feature>
<dbReference type="Proteomes" id="UP000184221">
    <property type="component" value="Unassembled WGS sequence"/>
</dbReference>
<sequence>MSDPVRNVEIEDVLSSIRKLVAEDTRVAPPAAPKKPEPDRLVLTPAQRIPTVPAAETDEEPEPETAPVLLTDPVQPEADPEKRFDELPLEDIPRDARLAEFGEVESAFPDLDEFENSAQSNSSDVTNDLADDTTDANADDVRARLELGRLIEEEVAAALNDLQEPPDDVRDPISEQAALLEEDALPWDDFDDEGDHSDPVDSVQDETEELSAEVTSEEVSPDSVENAEGATRASAPLQTLEEKVAALGRLVARGANDFEEDRDVPKEDITASDETSPWPEAPFEEVDEVPPETSNVLRSETAWPTPELKPEPAISQESATQAATRAEPVFTHAGHKPVELPETAAEQQPAPTQIIDDTVLRQMVLDIVREELQGALGERITRNVRKLVRREIHRMLISQELE</sequence>
<dbReference type="RefSeq" id="WP_072776459.1">
    <property type="nucleotide sequence ID" value="NZ_FQXC01000001.1"/>
</dbReference>
<gene>
    <name evidence="2" type="ORF">SAMN05443551_1125</name>
</gene>
<organism evidence="2 3">
    <name type="scientific">Marivita hallyeonensis</name>
    <dbReference type="NCBI Taxonomy" id="996342"/>
    <lineage>
        <taxon>Bacteria</taxon>
        <taxon>Pseudomonadati</taxon>
        <taxon>Pseudomonadota</taxon>
        <taxon>Alphaproteobacteria</taxon>
        <taxon>Rhodobacterales</taxon>
        <taxon>Roseobacteraceae</taxon>
        <taxon>Marivita</taxon>
    </lineage>
</organism>
<name>A0A1M5P1L0_9RHOB</name>
<feature type="compositionally biased region" description="Basic and acidic residues" evidence="1">
    <location>
        <begin position="79"/>
        <end position="91"/>
    </location>
</feature>
<dbReference type="STRING" id="996342.SAMN05443551_1125"/>
<evidence type="ECO:0000313" key="2">
    <source>
        <dbReference type="EMBL" id="SHG95690.1"/>
    </source>
</evidence>